<evidence type="ECO:0000256" key="9">
    <source>
        <dbReference type="ARBA" id="ARBA00022989"/>
    </source>
</evidence>
<feature type="transmembrane region" description="Helical" evidence="13">
    <location>
        <begin position="7"/>
        <end position="24"/>
    </location>
</feature>
<comment type="caution">
    <text evidence="14">The sequence shown here is derived from an EMBL/GenBank/DDBJ whole genome shotgun (WGS) entry which is preliminary data.</text>
</comment>
<evidence type="ECO:0000256" key="6">
    <source>
        <dbReference type="ARBA" id="ARBA00022679"/>
    </source>
</evidence>
<feature type="transmembrane region" description="Helical" evidence="13">
    <location>
        <begin position="136"/>
        <end position="159"/>
    </location>
</feature>
<gene>
    <name evidence="14" type="ORF">AGLY_015637</name>
</gene>
<evidence type="ECO:0000256" key="3">
    <source>
        <dbReference type="ARBA" id="ARBA00011071"/>
    </source>
</evidence>
<dbReference type="PANTHER" id="PTHR12886">
    <property type="entry name" value="PIG-M MANNOSYLTRANSFERASE"/>
    <property type="match status" value="1"/>
</dbReference>
<evidence type="ECO:0000256" key="11">
    <source>
        <dbReference type="ARBA" id="ARBA00093408"/>
    </source>
</evidence>
<feature type="transmembrane region" description="Helical" evidence="13">
    <location>
        <begin position="338"/>
        <end position="360"/>
    </location>
</feature>
<dbReference type="GO" id="GO:0051751">
    <property type="term" value="F:alpha-1,4-mannosyltransferase activity"/>
    <property type="evidence" value="ECO:0007669"/>
    <property type="project" value="InterPro"/>
</dbReference>
<dbReference type="OrthoDB" id="3821113at2759"/>
<name>A0A6G0T016_APHGL</name>
<keyword evidence="15" id="KW-1185">Reference proteome</keyword>
<evidence type="ECO:0000256" key="8">
    <source>
        <dbReference type="ARBA" id="ARBA00022824"/>
    </source>
</evidence>
<feature type="transmembrane region" description="Helical" evidence="13">
    <location>
        <begin position="290"/>
        <end position="307"/>
    </location>
</feature>
<evidence type="ECO:0000256" key="2">
    <source>
        <dbReference type="ARBA" id="ARBA00004687"/>
    </source>
</evidence>
<evidence type="ECO:0000313" key="15">
    <source>
        <dbReference type="Proteomes" id="UP000475862"/>
    </source>
</evidence>
<keyword evidence="10 13" id="KW-0472">Membrane</keyword>
<comment type="similarity">
    <text evidence="3 13">Belongs to the PIGM family.</text>
</comment>
<proteinExistence type="inferred from homology"/>
<organism evidence="14 15">
    <name type="scientific">Aphis glycines</name>
    <name type="common">Soybean aphid</name>
    <dbReference type="NCBI Taxonomy" id="307491"/>
    <lineage>
        <taxon>Eukaryota</taxon>
        <taxon>Metazoa</taxon>
        <taxon>Ecdysozoa</taxon>
        <taxon>Arthropoda</taxon>
        <taxon>Hexapoda</taxon>
        <taxon>Insecta</taxon>
        <taxon>Pterygota</taxon>
        <taxon>Neoptera</taxon>
        <taxon>Paraneoptera</taxon>
        <taxon>Hemiptera</taxon>
        <taxon>Sternorrhyncha</taxon>
        <taxon>Aphidomorpha</taxon>
        <taxon>Aphidoidea</taxon>
        <taxon>Aphididae</taxon>
        <taxon>Aphidini</taxon>
        <taxon>Aphis</taxon>
        <taxon>Aphis</taxon>
    </lineage>
</organism>
<evidence type="ECO:0000313" key="14">
    <source>
        <dbReference type="EMBL" id="KAE9523990.1"/>
    </source>
</evidence>
<feature type="transmembrane region" description="Helical" evidence="13">
    <location>
        <begin position="202"/>
        <end position="222"/>
    </location>
</feature>
<dbReference type="GO" id="GO:0004376">
    <property type="term" value="F:GPI mannosyltransferase activity"/>
    <property type="evidence" value="ECO:0007669"/>
    <property type="project" value="InterPro"/>
</dbReference>
<dbReference type="Proteomes" id="UP000475862">
    <property type="component" value="Unassembled WGS sequence"/>
</dbReference>
<evidence type="ECO:0000256" key="5">
    <source>
        <dbReference type="ARBA" id="ARBA00022676"/>
    </source>
</evidence>
<dbReference type="GO" id="GO:1990529">
    <property type="term" value="C:glycosylphosphatidylinositol-mannosyltransferase I complex"/>
    <property type="evidence" value="ECO:0007669"/>
    <property type="project" value="TreeGrafter"/>
</dbReference>
<dbReference type="EMBL" id="VYZN01000074">
    <property type="protein sequence ID" value="KAE9523990.1"/>
    <property type="molecule type" value="Genomic_DNA"/>
</dbReference>
<feature type="transmembrane region" description="Helical" evidence="13">
    <location>
        <begin position="165"/>
        <end position="181"/>
    </location>
</feature>
<evidence type="ECO:0000256" key="13">
    <source>
        <dbReference type="RuleBase" id="RU365064"/>
    </source>
</evidence>
<keyword evidence="9 13" id="KW-1133">Transmembrane helix</keyword>
<evidence type="ECO:0000256" key="4">
    <source>
        <dbReference type="ARBA" id="ARBA00022502"/>
    </source>
</evidence>
<keyword evidence="5 13" id="KW-0328">Glycosyltransferase</keyword>
<dbReference type="GO" id="GO:0006506">
    <property type="term" value="P:GPI anchor biosynthetic process"/>
    <property type="evidence" value="ECO:0007669"/>
    <property type="project" value="UniProtKB-UniPathway"/>
</dbReference>
<dbReference type="Pfam" id="PF05007">
    <property type="entry name" value="Mannosyl_trans"/>
    <property type="match status" value="1"/>
</dbReference>
<feature type="transmembrane region" description="Helical" evidence="13">
    <location>
        <begin position="366"/>
        <end position="388"/>
    </location>
</feature>
<dbReference type="PANTHER" id="PTHR12886:SF0">
    <property type="entry name" value="GPI MANNOSYLTRANSFERASE 1"/>
    <property type="match status" value="1"/>
</dbReference>
<evidence type="ECO:0000256" key="12">
    <source>
        <dbReference type="ARBA" id="ARBA00093608"/>
    </source>
</evidence>
<keyword evidence="7 13" id="KW-0812">Transmembrane</keyword>
<sequence length="464" mass="54691">MYFIWHTVLAFLIRIFMILCSQWYDNDDTGVHYTDIDYKIFTDAAQHMWEGDSPYSRPTYRYTPLIALLLIPNILLHNCWGKILFSAFDLGIAVIIRKLVSKSHPNHSNVCAYLWLYNPLSIVISTRGNADSISCFLVLITLLAHIKSCYILSAIFFAISVHVRIYPIIYCLVYYLSIDSENNYKSISKMILSRLLPTRKKILFIIIFILSLILLTWPWYYFYGQQFLDEAYLYHSRRLDVRHNFSIYFYFNYLLSSFDKISIIYSIVTKLPTLILLVSTSFKFSYTKDLAFCLFCLSFIMVAFNTVMTSQYFVWFVSFLPLCYPSINLTYIDILNLVMTWVVPQIAWLTFAYCLEFLGFNTFQLIWVESLIFFLANVKILSITINCYKCNTFKKIFLDIFKLIFLNQIIRLKMFNNCNSIYHKNELSVTQNKSSLCSKFVFENRKIAIIIIKNKKNKPINIHA</sequence>
<keyword evidence="6 13" id="KW-0808">Transferase</keyword>
<feature type="transmembrane region" description="Helical" evidence="13">
    <location>
        <begin position="313"/>
        <end position="331"/>
    </location>
</feature>
<evidence type="ECO:0000256" key="10">
    <source>
        <dbReference type="ARBA" id="ARBA00023136"/>
    </source>
</evidence>
<dbReference type="EC" id="2.4.1.-" evidence="13"/>
<dbReference type="GO" id="GO:0005789">
    <property type="term" value="C:endoplasmic reticulum membrane"/>
    <property type="evidence" value="ECO:0007669"/>
    <property type="project" value="UniProtKB-SubCell"/>
</dbReference>
<evidence type="ECO:0000256" key="7">
    <source>
        <dbReference type="ARBA" id="ARBA00022692"/>
    </source>
</evidence>
<accession>A0A6G0T016</accession>
<reference evidence="14 15" key="1">
    <citation type="submission" date="2019-08" db="EMBL/GenBank/DDBJ databases">
        <title>The genome of the soybean aphid Biotype 1, its phylome, world population structure and adaptation to the North American continent.</title>
        <authorList>
            <person name="Giordano R."/>
            <person name="Donthu R.K."/>
            <person name="Hernandez A.G."/>
            <person name="Wright C.L."/>
            <person name="Zimin A.V."/>
        </authorList>
    </citation>
    <scope>NUCLEOTIDE SEQUENCE [LARGE SCALE GENOMIC DNA]</scope>
    <source>
        <tissue evidence="14">Whole aphids</tissue>
    </source>
</reference>
<keyword evidence="8 13" id="KW-0256">Endoplasmic reticulum</keyword>
<feature type="transmembrane region" description="Helical" evidence="13">
    <location>
        <begin position="261"/>
        <end position="278"/>
    </location>
</feature>
<keyword evidence="4 13" id="KW-0337">GPI-anchor biosynthesis</keyword>
<comment type="subcellular location">
    <subcellularLocation>
        <location evidence="1 13">Endoplasmic reticulum membrane</location>
        <topology evidence="1 13">Multi-pass membrane protein</topology>
    </subcellularLocation>
</comment>
<comment type="function">
    <text evidence="11 13">Catalytic subunit of the glycosylphosphatidylinositol-mannosyltransferase I complex which catalyzes the transfer of the first mannose, via an alpha-1,4 bond from a dolichol-phosphate-mannose (Dol-P-Man) to the glucosaminyl acyl phosphatidylinositol (GlcN-(acyl)PI) intermediate to generate alpha-D-Man-(1-&gt;4)-alpha-D-GlcN-(1-&gt;6)-(1-radyl,2-acyl-sn-glycero-3-phospho)-2-acyl-inositol and participates in the sixth step of the glycosylphosphatidylinositol-anchor biosynthesis.</text>
</comment>
<protein>
    <recommendedName>
        <fullName evidence="12 13">GPI alpha-1,4-mannosyltransferase I, catalytic subunit</fullName>
        <ecNumber evidence="13">2.4.1.-</ecNumber>
    </recommendedName>
    <alternativeName>
        <fullName evidence="13">GPI mannosyltransferase I</fullName>
    </alternativeName>
</protein>
<comment type="pathway">
    <text evidence="2 13">Glycolipid biosynthesis; glycosylphosphatidylinositol-anchor biosynthesis.</text>
</comment>
<evidence type="ECO:0000256" key="1">
    <source>
        <dbReference type="ARBA" id="ARBA00004477"/>
    </source>
</evidence>
<dbReference type="AlphaFoldDB" id="A0A6G0T016"/>
<dbReference type="InterPro" id="IPR007704">
    <property type="entry name" value="PIG-M"/>
</dbReference>
<dbReference type="UniPathway" id="UPA00196"/>